<proteinExistence type="predicted"/>
<sequence length="506" mass="57086">MRREFHLQNNYKKKEAMPEITLFSASNSPILHALASASKENNPSGSSVTVNLKQCVRHKLQYSQLPIRCQRTNPYYRPIRNPFKLVGLSAINHNNASIVTSKSCPDSSHTNSTCSSPILRAIGPSSCRKSLSMTDLSPTAIDSETNDFRSESNSSLGLREDQGERNKDSVRTGNGVLRIGHRTWTNNFLSTNIEVDGNCLSQNPGKAASILCHVLVLNAWRRRRADVGQLQETIDDLTRQIEHLRLQIVVLRRLLDTENDRVNRLSKEAQRSKTQIEELSQERDVLKKEKDKLKEEVKCLEDASEERSVTTENLRNELLNAQNQLQALDGQIARDREKLLKLREEKRILLDKISASEALATERGSRADRAESAIEDLQIRLAAQIALVESAQEQNQRYAKQLKDTEDERMKLEKQLRSNIEAGKALSLRANILESQLADKEAALHRIESIYNSQLMELNGLKERLIRQSQEGGWSSRVLQIAGSVVRAPRAILRTLSFLSSTTVPS</sequence>
<organism evidence="3 4">
    <name type="scientific">Polistes dominula</name>
    <name type="common">European paper wasp</name>
    <name type="synonym">Vespa dominula</name>
    <dbReference type="NCBI Taxonomy" id="743375"/>
    <lineage>
        <taxon>Eukaryota</taxon>
        <taxon>Metazoa</taxon>
        <taxon>Ecdysozoa</taxon>
        <taxon>Arthropoda</taxon>
        <taxon>Hexapoda</taxon>
        <taxon>Insecta</taxon>
        <taxon>Pterygota</taxon>
        <taxon>Neoptera</taxon>
        <taxon>Endopterygota</taxon>
        <taxon>Hymenoptera</taxon>
        <taxon>Apocrita</taxon>
        <taxon>Aculeata</taxon>
        <taxon>Vespoidea</taxon>
        <taxon>Vespidae</taxon>
        <taxon>Polistinae</taxon>
        <taxon>Polistini</taxon>
        <taxon>Polistes</taxon>
    </lineage>
</organism>
<dbReference type="RefSeq" id="XP_015172828.1">
    <property type="nucleotide sequence ID" value="XM_015317342.1"/>
</dbReference>
<dbReference type="GeneID" id="107064550"/>
<evidence type="ECO:0000256" key="2">
    <source>
        <dbReference type="SAM" id="MobiDB-lite"/>
    </source>
</evidence>
<evidence type="ECO:0000313" key="5">
    <source>
        <dbReference type="RefSeq" id="XP_015172828.1"/>
    </source>
</evidence>
<evidence type="ECO:0000256" key="1">
    <source>
        <dbReference type="SAM" id="Coils"/>
    </source>
</evidence>
<feature type="compositionally biased region" description="Basic and acidic residues" evidence="2">
    <location>
        <begin position="158"/>
        <end position="170"/>
    </location>
</feature>
<accession>A0ABM1HXY9</accession>
<gene>
    <name evidence="4 5" type="primary">LOC107064550</name>
</gene>
<feature type="coiled-coil region" evidence="1">
    <location>
        <begin position="227"/>
        <end position="422"/>
    </location>
</feature>
<evidence type="ECO:0000313" key="4">
    <source>
        <dbReference type="RefSeq" id="XP_015172826.1"/>
    </source>
</evidence>
<dbReference type="RefSeq" id="XP_015172826.1">
    <property type="nucleotide sequence ID" value="XM_015317340.1"/>
</dbReference>
<keyword evidence="3" id="KW-1185">Reference proteome</keyword>
<evidence type="ECO:0000313" key="3">
    <source>
        <dbReference type="Proteomes" id="UP000694924"/>
    </source>
</evidence>
<feature type="region of interest" description="Disordered" evidence="2">
    <location>
        <begin position="138"/>
        <end position="172"/>
    </location>
</feature>
<dbReference type="Proteomes" id="UP000694924">
    <property type="component" value="Unplaced"/>
</dbReference>
<protein>
    <submittedName>
        <fullName evidence="4 5">Protein hook homolog</fullName>
    </submittedName>
</protein>
<reference evidence="4 5" key="1">
    <citation type="submission" date="2025-05" db="UniProtKB">
        <authorList>
            <consortium name="RefSeq"/>
        </authorList>
    </citation>
    <scope>IDENTIFICATION</scope>
    <source>
        <tissue evidence="4 5">Whole body</tissue>
    </source>
</reference>
<name>A0ABM1HXY9_POLDO</name>
<keyword evidence="1" id="KW-0175">Coiled coil</keyword>